<organism evidence="7 8">
    <name type="scientific">Scleropages formosus</name>
    <name type="common">Asian bonytongue</name>
    <name type="synonym">Osteoglossum formosum</name>
    <dbReference type="NCBI Taxonomy" id="113540"/>
    <lineage>
        <taxon>Eukaryota</taxon>
        <taxon>Metazoa</taxon>
        <taxon>Chordata</taxon>
        <taxon>Craniata</taxon>
        <taxon>Vertebrata</taxon>
        <taxon>Euteleostomi</taxon>
        <taxon>Actinopterygii</taxon>
        <taxon>Neopterygii</taxon>
        <taxon>Teleostei</taxon>
        <taxon>Osteoglossocephala</taxon>
        <taxon>Osteoglossomorpha</taxon>
        <taxon>Osteoglossiformes</taxon>
        <taxon>Osteoglossidae</taxon>
        <taxon>Scleropages</taxon>
    </lineage>
</organism>
<evidence type="ECO:0000256" key="1">
    <source>
        <dbReference type="ARBA" id="ARBA00022723"/>
    </source>
</evidence>
<dbReference type="FunFam" id="3.30.40.10:FF:000056">
    <property type="entry name" value="Putative E3 ubiquitin-protein ligase NEURL1B"/>
    <property type="match status" value="1"/>
</dbReference>
<protein>
    <recommendedName>
        <fullName evidence="6">RING-type domain-containing protein</fullName>
    </recommendedName>
</protein>
<dbReference type="InterPro" id="IPR001841">
    <property type="entry name" value="Znf_RING"/>
</dbReference>
<dbReference type="Gene3D" id="3.30.40.10">
    <property type="entry name" value="Zinc/RING finger domain, C3HC4 (zinc finger)"/>
    <property type="match status" value="1"/>
</dbReference>
<evidence type="ECO:0000259" key="6">
    <source>
        <dbReference type="PROSITE" id="PS50089"/>
    </source>
</evidence>
<evidence type="ECO:0000256" key="3">
    <source>
        <dbReference type="ARBA" id="ARBA00022833"/>
    </source>
</evidence>
<dbReference type="GO" id="GO:0045746">
    <property type="term" value="P:negative regulation of Notch signaling pathway"/>
    <property type="evidence" value="ECO:0007669"/>
    <property type="project" value="TreeGrafter"/>
</dbReference>
<reference evidence="7 8" key="1">
    <citation type="submission" date="2015-08" db="EMBL/GenBank/DDBJ databases">
        <title>The genome of the Asian arowana (Scleropages formosus).</title>
        <authorList>
            <person name="Tan M.H."/>
            <person name="Gan H.M."/>
            <person name="Croft L.J."/>
            <person name="Austin C.M."/>
        </authorList>
    </citation>
    <scope>NUCLEOTIDE SEQUENCE [LARGE SCALE GENOMIC DNA]</scope>
    <source>
        <strain evidence="7">Aro1</strain>
    </source>
</reference>
<dbReference type="Pfam" id="PF13920">
    <property type="entry name" value="zf-C3HC4_3"/>
    <property type="match status" value="1"/>
</dbReference>
<accession>A0A0P7X9J4</accession>
<dbReference type="PANTHER" id="PTHR12429:SF13">
    <property type="entry name" value="E3 UBIQUITIN-PROTEIN LIGASE NEURL1"/>
    <property type="match status" value="1"/>
</dbReference>
<dbReference type="GO" id="GO:0061630">
    <property type="term" value="F:ubiquitin protein ligase activity"/>
    <property type="evidence" value="ECO:0007669"/>
    <property type="project" value="TreeGrafter"/>
</dbReference>
<feature type="domain" description="RING-type" evidence="6">
    <location>
        <begin position="72"/>
        <end position="112"/>
    </location>
</feature>
<keyword evidence="3" id="KW-0862">Zinc</keyword>
<dbReference type="GO" id="GO:0014069">
    <property type="term" value="C:postsynaptic density"/>
    <property type="evidence" value="ECO:0007669"/>
    <property type="project" value="TreeGrafter"/>
</dbReference>
<comment type="caution">
    <text evidence="7">The sequence shown here is derived from an EMBL/GenBank/DDBJ whole genome shotgun (WGS) entry which is preliminary data.</text>
</comment>
<proteinExistence type="predicted"/>
<dbReference type="EMBL" id="JARO02003070">
    <property type="protein sequence ID" value="KPP71254.1"/>
    <property type="molecule type" value="Genomic_DNA"/>
</dbReference>
<dbReference type="AlphaFoldDB" id="A0A0P7X9J4"/>
<evidence type="ECO:0000313" key="7">
    <source>
        <dbReference type="EMBL" id="KPP71254.1"/>
    </source>
</evidence>
<dbReference type="InterPro" id="IPR013083">
    <property type="entry name" value="Znf_RING/FYVE/PHD"/>
</dbReference>
<gene>
    <name evidence="7" type="ORF">Z043_109854</name>
</gene>
<evidence type="ECO:0000256" key="2">
    <source>
        <dbReference type="ARBA" id="ARBA00022771"/>
    </source>
</evidence>
<keyword evidence="1" id="KW-0479">Metal-binding</keyword>
<dbReference type="InterPro" id="IPR037962">
    <property type="entry name" value="Neuralized"/>
</dbReference>
<evidence type="ECO:0000256" key="4">
    <source>
        <dbReference type="PROSITE-ProRule" id="PRU00175"/>
    </source>
</evidence>
<keyword evidence="2 4" id="KW-0863">Zinc-finger</keyword>
<evidence type="ECO:0000313" key="8">
    <source>
        <dbReference type="Proteomes" id="UP000034805"/>
    </source>
</evidence>
<dbReference type="PROSITE" id="PS50089">
    <property type="entry name" value="ZF_RING_2"/>
    <property type="match status" value="1"/>
</dbReference>
<dbReference type="GO" id="GO:0005886">
    <property type="term" value="C:plasma membrane"/>
    <property type="evidence" value="ECO:0007669"/>
    <property type="project" value="TreeGrafter"/>
</dbReference>
<dbReference type="SUPFAM" id="SSF57850">
    <property type="entry name" value="RING/U-box"/>
    <property type="match status" value="1"/>
</dbReference>
<sequence>MSGSAELPQQDPLALGAHPSSSSSSSTPCNSEPPLYASRPGTLGRFPDTSRSFPIILPKLVPSCPASSREECTICCENLVDTVIYTCGHMCLCYPCGIKLKSMSRACCPICRRSIRDIIKTYSCL</sequence>
<dbReference type="GO" id="GO:0008270">
    <property type="term" value="F:zinc ion binding"/>
    <property type="evidence" value="ECO:0007669"/>
    <property type="project" value="UniProtKB-KW"/>
</dbReference>
<name>A0A0P7X9J4_SCLFO</name>
<feature type="region of interest" description="Disordered" evidence="5">
    <location>
        <begin position="1"/>
        <end position="43"/>
    </location>
</feature>
<dbReference type="Proteomes" id="UP000034805">
    <property type="component" value="Unassembled WGS sequence"/>
</dbReference>
<dbReference type="PANTHER" id="PTHR12429">
    <property type="entry name" value="NEURALIZED"/>
    <property type="match status" value="1"/>
</dbReference>
<evidence type="ECO:0000256" key="5">
    <source>
        <dbReference type="SAM" id="MobiDB-lite"/>
    </source>
</evidence>